<gene>
    <name evidence="2" type="ORF">Tci_929502</name>
</gene>
<dbReference type="AlphaFoldDB" id="A0A699XED9"/>
<comment type="caution">
    <text evidence="2">The sequence shown here is derived from an EMBL/GenBank/DDBJ whole genome shotgun (WGS) entry which is preliminary data.</text>
</comment>
<protein>
    <submittedName>
        <fullName evidence="2">Uncharacterized protein</fullName>
    </submittedName>
</protein>
<proteinExistence type="predicted"/>
<accession>A0A699XED9</accession>
<organism evidence="2">
    <name type="scientific">Tanacetum cinerariifolium</name>
    <name type="common">Dalmatian daisy</name>
    <name type="synonym">Chrysanthemum cinerariifolium</name>
    <dbReference type="NCBI Taxonomy" id="118510"/>
    <lineage>
        <taxon>Eukaryota</taxon>
        <taxon>Viridiplantae</taxon>
        <taxon>Streptophyta</taxon>
        <taxon>Embryophyta</taxon>
        <taxon>Tracheophyta</taxon>
        <taxon>Spermatophyta</taxon>
        <taxon>Magnoliopsida</taxon>
        <taxon>eudicotyledons</taxon>
        <taxon>Gunneridae</taxon>
        <taxon>Pentapetalae</taxon>
        <taxon>asterids</taxon>
        <taxon>campanulids</taxon>
        <taxon>Asterales</taxon>
        <taxon>Asteraceae</taxon>
        <taxon>Asteroideae</taxon>
        <taxon>Anthemideae</taxon>
        <taxon>Anthemidinae</taxon>
        <taxon>Tanacetum</taxon>
    </lineage>
</organism>
<reference evidence="2" key="1">
    <citation type="journal article" date="2019" name="Sci. Rep.">
        <title>Draft genome of Tanacetum cinerariifolium, the natural source of mosquito coil.</title>
        <authorList>
            <person name="Yamashiro T."/>
            <person name="Shiraishi A."/>
            <person name="Satake H."/>
            <person name="Nakayama K."/>
        </authorList>
    </citation>
    <scope>NUCLEOTIDE SEQUENCE</scope>
</reference>
<dbReference type="EMBL" id="BKCJ011842057">
    <property type="protein sequence ID" value="GFD57533.1"/>
    <property type="molecule type" value="Genomic_DNA"/>
</dbReference>
<name>A0A699XED9_TANCI</name>
<feature type="non-terminal residue" evidence="2">
    <location>
        <position position="1"/>
    </location>
</feature>
<sequence length="87" mass="9325">GTAVGKEGEKKKEAEVKVEVAPEAVAVQAEVAPQEKPVEAKQEEDVVMGEDDEEVEAITWEEYDFTKPTGCDHATCGGCKTDGIWSG</sequence>
<evidence type="ECO:0000313" key="2">
    <source>
        <dbReference type="EMBL" id="GFD57533.1"/>
    </source>
</evidence>
<feature type="region of interest" description="Disordered" evidence="1">
    <location>
        <begin position="30"/>
        <end position="50"/>
    </location>
</feature>
<evidence type="ECO:0000256" key="1">
    <source>
        <dbReference type="SAM" id="MobiDB-lite"/>
    </source>
</evidence>
<feature type="non-terminal residue" evidence="2">
    <location>
        <position position="87"/>
    </location>
</feature>